<name>A0A1I0EX12_9BACT</name>
<reference evidence="2" key="1">
    <citation type="submission" date="2016-10" db="EMBL/GenBank/DDBJ databases">
        <authorList>
            <person name="Varghese N."/>
            <person name="Submissions S."/>
        </authorList>
    </citation>
    <scope>NUCLEOTIDE SEQUENCE [LARGE SCALE GENOMIC DNA]</scope>
    <source>
        <strain evidence="2">DSM 15310</strain>
    </source>
</reference>
<sequence length="354" mass="38906">MLSEKLRPPWPELFLWVRQQITNLQPRSCTLLLKLCHVPKAHLLLLPFLLNCTGPNPESAATGLPATADTAIAAAAEAPAPPLPDPPAPELYAWLPAGRYRAAQTVAARFAPPKGYQRVAVAAGSFGHWLRYLPLLPAGAPVKLYNGQLKDRQDVHAAVLDMDVGSRDLQQCADAVIRLRAEYLFSQNPDQVHFHLTSGDDIGFRDWYSGRGFRVKGNDVLPAARPAEAPSHPNFRRYLDQIFTYAGTLSLSKELQPTPLAQVQAGDVLIRGGSPGHAVLVLDVAVQPATGRRVVLLAQSYMPAQQMHVLTNLYDDTGLGAWFYLDPAQSRVGTPEWTFRSTELGRFVQLQEDL</sequence>
<evidence type="ECO:0000313" key="1">
    <source>
        <dbReference type="EMBL" id="SET50046.1"/>
    </source>
</evidence>
<dbReference type="AlphaFoldDB" id="A0A1I0EX12"/>
<proteinExistence type="predicted"/>
<protein>
    <recommendedName>
        <fullName evidence="3">DUF4846 domain-containing protein</fullName>
    </recommendedName>
</protein>
<dbReference type="Proteomes" id="UP000198697">
    <property type="component" value="Unassembled WGS sequence"/>
</dbReference>
<dbReference type="EMBL" id="FOHS01000002">
    <property type="protein sequence ID" value="SET50046.1"/>
    <property type="molecule type" value="Genomic_DNA"/>
</dbReference>
<organism evidence="1 2">
    <name type="scientific">Hymenobacter actinosclerus</name>
    <dbReference type="NCBI Taxonomy" id="82805"/>
    <lineage>
        <taxon>Bacteria</taxon>
        <taxon>Pseudomonadati</taxon>
        <taxon>Bacteroidota</taxon>
        <taxon>Cytophagia</taxon>
        <taxon>Cytophagales</taxon>
        <taxon>Hymenobacteraceae</taxon>
        <taxon>Hymenobacter</taxon>
    </lineage>
</organism>
<keyword evidence="2" id="KW-1185">Reference proteome</keyword>
<gene>
    <name evidence="1" type="ORF">SAMN04487998_2031</name>
</gene>
<dbReference type="InterPro" id="IPR032315">
    <property type="entry name" value="DUF4846"/>
</dbReference>
<dbReference type="STRING" id="82805.SAMN04487998_2031"/>
<dbReference type="Pfam" id="PF16138">
    <property type="entry name" value="DUF4846"/>
    <property type="match status" value="1"/>
</dbReference>
<dbReference type="OrthoDB" id="5511471at2"/>
<evidence type="ECO:0000313" key="2">
    <source>
        <dbReference type="Proteomes" id="UP000198697"/>
    </source>
</evidence>
<evidence type="ECO:0008006" key="3">
    <source>
        <dbReference type="Google" id="ProtNLM"/>
    </source>
</evidence>
<accession>A0A1I0EX12</accession>